<dbReference type="GO" id="GO:0000329">
    <property type="term" value="C:fungal-type vacuole membrane"/>
    <property type="evidence" value="ECO:0007669"/>
    <property type="project" value="TreeGrafter"/>
</dbReference>
<reference evidence="9" key="2">
    <citation type="submission" date="2010-05" db="EMBL/GenBank/DDBJ databases">
        <title>The Genome Sequence of Magnaporthe poae strain ATCC 64411.</title>
        <authorList>
            <consortium name="The Broad Institute Genome Sequencing Platform"/>
            <consortium name="Broad Institute Genome Sequencing Center for Infectious Disease"/>
            <person name="Ma L.-J."/>
            <person name="Dead R."/>
            <person name="Young S."/>
            <person name="Zeng Q."/>
            <person name="Koehrsen M."/>
            <person name="Alvarado L."/>
            <person name="Berlin A."/>
            <person name="Chapman S.B."/>
            <person name="Chen Z."/>
            <person name="Freedman E."/>
            <person name="Gellesch M."/>
            <person name="Goldberg J."/>
            <person name="Griggs A."/>
            <person name="Gujja S."/>
            <person name="Heilman E.R."/>
            <person name="Heiman D."/>
            <person name="Hepburn T."/>
            <person name="Howarth C."/>
            <person name="Jen D."/>
            <person name="Larson L."/>
            <person name="Mehta T."/>
            <person name="Neiman D."/>
            <person name="Pearson M."/>
            <person name="Roberts A."/>
            <person name="Saif S."/>
            <person name="Shea T."/>
            <person name="Shenoy N."/>
            <person name="Sisk P."/>
            <person name="Stolte C."/>
            <person name="Sykes S."/>
            <person name="Walk T."/>
            <person name="White J."/>
            <person name="Yandava C."/>
            <person name="Haas B."/>
            <person name="Nusbaum C."/>
            <person name="Birren B."/>
        </authorList>
    </citation>
    <scope>NUCLEOTIDE SEQUENCE</scope>
    <source>
        <strain evidence="9">ATCC 64411</strain>
    </source>
</reference>
<evidence type="ECO:0000313" key="11">
    <source>
        <dbReference type="Proteomes" id="UP000011715"/>
    </source>
</evidence>
<keyword evidence="5 7" id="KW-0472">Membrane</keyword>
<reference evidence="11" key="1">
    <citation type="submission" date="2010-05" db="EMBL/GenBank/DDBJ databases">
        <title>The genome sequence of Magnaporthe poae strain ATCC 64411.</title>
        <authorList>
            <person name="Ma L.-J."/>
            <person name="Dead R."/>
            <person name="Young S."/>
            <person name="Zeng Q."/>
            <person name="Koehrsen M."/>
            <person name="Alvarado L."/>
            <person name="Berlin A."/>
            <person name="Chapman S.B."/>
            <person name="Chen Z."/>
            <person name="Freedman E."/>
            <person name="Gellesch M."/>
            <person name="Goldberg J."/>
            <person name="Griggs A."/>
            <person name="Gujja S."/>
            <person name="Heilman E.R."/>
            <person name="Heiman D."/>
            <person name="Hepburn T."/>
            <person name="Howarth C."/>
            <person name="Jen D."/>
            <person name="Larson L."/>
            <person name="Mehta T."/>
            <person name="Neiman D."/>
            <person name="Pearson M."/>
            <person name="Roberts A."/>
            <person name="Saif S."/>
            <person name="Shea T."/>
            <person name="Shenoy N."/>
            <person name="Sisk P."/>
            <person name="Stolte C."/>
            <person name="Sykes S."/>
            <person name="Walk T."/>
            <person name="White J."/>
            <person name="Yandava C."/>
            <person name="Haas B."/>
            <person name="Nusbaum C."/>
            <person name="Birren B."/>
        </authorList>
    </citation>
    <scope>NUCLEOTIDE SEQUENCE [LARGE SCALE GENOMIC DNA]</scope>
    <source>
        <strain evidence="11">ATCC 64411 / 73-15</strain>
    </source>
</reference>
<dbReference type="Gene3D" id="1.20.1250.20">
    <property type="entry name" value="MFS general substrate transporter like domains"/>
    <property type="match status" value="1"/>
</dbReference>
<feature type="transmembrane region" description="Helical" evidence="7">
    <location>
        <begin position="185"/>
        <end position="208"/>
    </location>
</feature>
<dbReference type="PANTHER" id="PTHR23501:SF191">
    <property type="entry name" value="VACUOLAR BASIC AMINO ACID TRANSPORTER 4"/>
    <property type="match status" value="1"/>
</dbReference>
<feature type="transmembrane region" description="Helical" evidence="7">
    <location>
        <begin position="128"/>
        <end position="147"/>
    </location>
</feature>
<keyword evidence="3 7" id="KW-0812">Transmembrane</keyword>
<feature type="transmembrane region" description="Helical" evidence="7">
    <location>
        <begin position="502"/>
        <end position="520"/>
    </location>
</feature>
<evidence type="ECO:0000313" key="9">
    <source>
        <dbReference type="EMBL" id="KLU90083.1"/>
    </source>
</evidence>
<reference evidence="10" key="4">
    <citation type="journal article" date="2015" name="G3 (Bethesda)">
        <title>Genome sequences of three phytopathogenic species of the Magnaporthaceae family of fungi.</title>
        <authorList>
            <person name="Okagaki L.H."/>
            <person name="Nunes C.C."/>
            <person name="Sailsbery J."/>
            <person name="Clay B."/>
            <person name="Brown D."/>
            <person name="John T."/>
            <person name="Oh Y."/>
            <person name="Young N."/>
            <person name="Fitzgerald M."/>
            <person name="Haas B.J."/>
            <person name="Zeng Q."/>
            <person name="Young S."/>
            <person name="Adiconis X."/>
            <person name="Fan L."/>
            <person name="Levin J.Z."/>
            <person name="Mitchell T.K."/>
            <person name="Okubara P.A."/>
            <person name="Farman M.L."/>
            <person name="Kohn L.M."/>
            <person name="Birren B."/>
            <person name="Ma L.-J."/>
            <person name="Dean R.A."/>
        </authorList>
    </citation>
    <scope>NUCLEOTIDE SEQUENCE</scope>
    <source>
        <strain evidence="10">ATCC 64411 / 73-15</strain>
    </source>
</reference>
<dbReference type="VEuPathDB" id="FungiDB:MAPG_09048"/>
<dbReference type="InterPro" id="IPR036259">
    <property type="entry name" value="MFS_trans_sf"/>
</dbReference>
<dbReference type="CDD" id="cd17502">
    <property type="entry name" value="MFS_Azr1_MDR_like"/>
    <property type="match status" value="1"/>
</dbReference>
<reference evidence="9" key="3">
    <citation type="submission" date="2011-03" db="EMBL/GenBank/DDBJ databases">
        <title>Annotation of Magnaporthe poae ATCC 64411.</title>
        <authorList>
            <person name="Ma L.-J."/>
            <person name="Dead R."/>
            <person name="Young S.K."/>
            <person name="Zeng Q."/>
            <person name="Gargeya S."/>
            <person name="Fitzgerald M."/>
            <person name="Haas B."/>
            <person name="Abouelleil A."/>
            <person name="Alvarado L."/>
            <person name="Arachchi H.M."/>
            <person name="Berlin A."/>
            <person name="Brown A."/>
            <person name="Chapman S.B."/>
            <person name="Chen Z."/>
            <person name="Dunbar C."/>
            <person name="Freedman E."/>
            <person name="Gearin G."/>
            <person name="Gellesch M."/>
            <person name="Goldberg J."/>
            <person name="Griggs A."/>
            <person name="Gujja S."/>
            <person name="Heiman D."/>
            <person name="Howarth C."/>
            <person name="Larson L."/>
            <person name="Lui A."/>
            <person name="MacDonald P.J.P."/>
            <person name="Mehta T."/>
            <person name="Montmayeur A."/>
            <person name="Murphy C."/>
            <person name="Neiman D."/>
            <person name="Pearson M."/>
            <person name="Priest M."/>
            <person name="Roberts A."/>
            <person name="Saif S."/>
            <person name="Shea T."/>
            <person name="Shenoy N."/>
            <person name="Sisk P."/>
            <person name="Stolte C."/>
            <person name="Sykes S."/>
            <person name="Yandava C."/>
            <person name="Wortman J."/>
            <person name="Nusbaum C."/>
            <person name="Birren B."/>
        </authorList>
    </citation>
    <scope>NUCLEOTIDE SEQUENCE</scope>
    <source>
        <strain evidence="9">ATCC 64411</strain>
    </source>
</reference>
<feature type="transmembrane region" description="Helical" evidence="7">
    <location>
        <begin position="298"/>
        <end position="319"/>
    </location>
</feature>
<feature type="region of interest" description="Disordered" evidence="6">
    <location>
        <begin position="1"/>
        <end position="26"/>
    </location>
</feature>
<feature type="transmembrane region" description="Helical" evidence="7">
    <location>
        <begin position="153"/>
        <end position="173"/>
    </location>
</feature>
<feature type="compositionally biased region" description="Basic and acidic residues" evidence="6">
    <location>
        <begin position="1"/>
        <end position="20"/>
    </location>
</feature>
<proteinExistence type="predicted"/>
<dbReference type="EMBL" id="ADBL01002215">
    <property type="status" value="NOT_ANNOTATED_CDS"/>
    <property type="molecule type" value="Genomic_DNA"/>
</dbReference>
<dbReference type="PROSITE" id="PS50850">
    <property type="entry name" value="MFS"/>
    <property type="match status" value="1"/>
</dbReference>
<keyword evidence="4 7" id="KW-1133">Transmembrane helix</keyword>
<comment type="subcellular location">
    <subcellularLocation>
        <location evidence="1">Endomembrane system</location>
        <topology evidence="1">Multi-pass membrane protein</topology>
    </subcellularLocation>
</comment>
<evidence type="ECO:0000256" key="7">
    <source>
        <dbReference type="SAM" id="Phobius"/>
    </source>
</evidence>
<evidence type="ECO:0000256" key="2">
    <source>
        <dbReference type="ARBA" id="ARBA00022448"/>
    </source>
</evidence>
<keyword evidence="2" id="KW-0813">Transport</keyword>
<evidence type="ECO:0000259" key="8">
    <source>
        <dbReference type="PROSITE" id="PS50850"/>
    </source>
</evidence>
<name>A0A0C4E8X6_MAGP6</name>
<evidence type="ECO:0000256" key="4">
    <source>
        <dbReference type="ARBA" id="ARBA00022989"/>
    </source>
</evidence>
<feature type="transmembrane region" description="Helical" evidence="7">
    <location>
        <begin position="394"/>
        <end position="417"/>
    </location>
</feature>
<dbReference type="STRING" id="644358.A0A0C4E8X6"/>
<feature type="transmembrane region" description="Helical" evidence="7">
    <location>
        <begin position="97"/>
        <end position="116"/>
    </location>
</feature>
<dbReference type="OMA" id="HKLHNNL"/>
<sequence length="532" mass="56126">MARPDDEEHGAGGAEPRPDEQTPLLSATIPAAEADSPAAETIDAAGEVTVLAEDVSTTRLAFIMGTAWVGVFLGAVDTSIFATLSAPISSEFHSLSLFSWLATAYLIANAACQPISGRLTDLFGRGPGLVFSNVFFAAGNLICGLAQDGGTMIAGRVIAGIGGGGLMSISTFLGSDLIPLRKRGVWQGIGNLAYGSGAMLGGVFGGFANDHTAGGWRFAFLAQVPVVLVSAVLAFWLIRVPPKLSNKSLISRIDFTGVLLTLSFLILLLLGLNAGGNLVPWSHPLPVIPVRLLLDRTIIAACCTNLLSCMALMMVVYFVPLYMQVLGHSASEAGVRLISSPLGTAVSSLTSGVIMKRTGRYVWLAIATLMIYVSGFVVAATLDQTSSSWTPMAALFLLGLGFGAMLTITLMACLAAADHSNQAVITSATYAFRSIGSTLGITVASAIYQNELRVRLWDRFGDLPGAAEEIARIRDDLGELKHLPEGWREGVILSFMEAFRGVWLMALGLAVLALVTVSLLKQHTLHITLSRK</sequence>
<dbReference type="OrthoDB" id="3437016at2759"/>
<dbReference type="SUPFAM" id="SSF103473">
    <property type="entry name" value="MFS general substrate transporter"/>
    <property type="match status" value="1"/>
</dbReference>
<dbReference type="EnsemblFungi" id="MAPG_09048T0">
    <property type="protein sequence ID" value="MAPG_09048T0"/>
    <property type="gene ID" value="MAPG_09048"/>
</dbReference>
<feature type="transmembrane region" description="Helical" evidence="7">
    <location>
        <begin position="220"/>
        <end position="238"/>
    </location>
</feature>
<dbReference type="GO" id="GO:0012505">
    <property type="term" value="C:endomembrane system"/>
    <property type="evidence" value="ECO:0007669"/>
    <property type="project" value="UniProtKB-SubCell"/>
</dbReference>
<protein>
    <submittedName>
        <fullName evidence="9">Multidrug resistance protein fnx1</fullName>
    </submittedName>
</protein>
<evidence type="ECO:0000256" key="5">
    <source>
        <dbReference type="ARBA" id="ARBA00023136"/>
    </source>
</evidence>
<feature type="domain" description="Major facilitator superfamily (MFS) profile" evidence="8">
    <location>
        <begin position="63"/>
        <end position="525"/>
    </location>
</feature>
<dbReference type="AlphaFoldDB" id="A0A0C4E8X6"/>
<accession>A0A0C4E8X6</accession>
<reference evidence="10" key="5">
    <citation type="submission" date="2015-06" db="UniProtKB">
        <authorList>
            <consortium name="EnsemblFungi"/>
        </authorList>
    </citation>
    <scope>IDENTIFICATION</scope>
    <source>
        <strain evidence="10">ATCC 64411</strain>
    </source>
</reference>
<feature type="transmembrane region" description="Helical" evidence="7">
    <location>
        <begin position="429"/>
        <end position="448"/>
    </location>
</feature>
<dbReference type="Pfam" id="PF07690">
    <property type="entry name" value="MFS_1"/>
    <property type="match status" value="1"/>
</dbReference>
<keyword evidence="11" id="KW-1185">Reference proteome</keyword>
<dbReference type="InterPro" id="IPR011701">
    <property type="entry name" value="MFS"/>
</dbReference>
<organism evidence="10 11">
    <name type="scientific">Magnaporthiopsis poae (strain ATCC 64411 / 73-15)</name>
    <name type="common">Kentucky bluegrass fungus</name>
    <name type="synonym">Magnaporthe poae</name>
    <dbReference type="NCBI Taxonomy" id="644358"/>
    <lineage>
        <taxon>Eukaryota</taxon>
        <taxon>Fungi</taxon>
        <taxon>Dikarya</taxon>
        <taxon>Ascomycota</taxon>
        <taxon>Pezizomycotina</taxon>
        <taxon>Sordariomycetes</taxon>
        <taxon>Sordariomycetidae</taxon>
        <taxon>Magnaporthales</taxon>
        <taxon>Magnaporthaceae</taxon>
        <taxon>Magnaporthiopsis</taxon>
    </lineage>
</organism>
<gene>
    <name evidence="9" type="ORF">MAPG_09048</name>
</gene>
<evidence type="ECO:0000313" key="10">
    <source>
        <dbReference type="EnsemblFungi" id="MAPG_09048T0"/>
    </source>
</evidence>
<evidence type="ECO:0000256" key="3">
    <source>
        <dbReference type="ARBA" id="ARBA00022692"/>
    </source>
</evidence>
<evidence type="ECO:0000256" key="6">
    <source>
        <dbReference type="SAM" id="MobiDB-lite"/>
    </source>
</evidence>
<dbReference type="Proteomes" id="UP000011715">
    <property type="component" value="Unassembled WGS sequence"/>
</dbReference>
<feature type="transmembrane region" description="Helical" evidence="7">
    <location>
        <begin position="60"/>
        <end position="85"/>
    </location>
</feature>
<evidence type="ECO:0000256" key="1">
    <source>
        <dbReference type="ARBA" id="ARBA00004127"/>
    </source>
</evidence>
<dbReference type="GO" id="GO:0015174">
    <property type="term" value="F:basic amino acid transmembrane transporter activity"/>
    <property type="evidence" value="ECO:0007669"/>
    <property type="project" value="TreeGrafter"/>
</dbReference>
<feature type="transmembrane region" description="Helical" evidence="7">
    <location>
        <begin position="361"/>
        <end position="382"/>
    </location>
</feature>
<feature type="transmembrane region" description="Helical" evidence="7">
    <location>
        <begin position="258"/>
        <end position="278"/>
    </location>
</feature>
<dbReference type="InterPro" id="IPR020846">
    <property type="entry name" value="MFS_dom"/>
</dbReference>
<dbReference type="EMBL" id="GL876974">
    <property type="protein sequence ID" value="KLU90083.1"/>
    <property type="molecule type" value="Genomic_DNA"/>
</dbReference>
<dbReference type="PANTHER" id="PTHR23501">
    <property type="entry name" value="MAJOR FACILITATOR SUPERFAMILY"/>
    <property type="match status" value="1"/>
</dbReference>
<dbReference type="eggNOG" id="KOG0254">
    <property type="taxonomic scope" value="Eukaryota"/>
</dbReference>